<evidence type="ECO:0000256" key="1">
    <source>
        <dbReference type="ARBA" id="ARBA00004651"/>
    </source>
</evidence>
<feature type="transmembrane region" description="Helical" evidence="7">
    <location>
        <begin position="256"/>
        <end position="282"/>
    </location>
</feature>
<dbReference type="PANTHER" id="PTHR43386">
    <property type="entry name" value="OLIGOPEPTIDE TRANSPORT SYSTEM PERMEASE PROTEIN APPC"/>
    <property type="match status" value="1"/>
</dbReference>
<reference evidence="9 10" key="1">
    <citation type="submission" date="2016-11" db="EMBL/GenBank/DDBJ databases">
        <authorList>
            <person name="Jaros S."/>
            <person name="Januszkiewicz K."/>
            <person name="Wedrychowicz H."/>
        </authorList>
    </citation>
    <scope>NUCLEOTIDE SEQUENCE [LARGE SCALE GENOMIC DNA]</scope>
    <source>
        <strain evidence="9 10">DSM 19436</strain>
    </source>
</reference>
<protein>
    <submittedName>
        <fullName evidence="9">Peptide/nickel transport system permease protein</fullName>
    </submittedName>
</protein>
<dbReference type="GO" id="GO:0055085">
    <property type="term" value="P:transmembrane transport"/>
    <property type="evidence" value="ECO:0007669"/>
    <property type="project" value="InterPro"/>
</dbReference>
<dbReference type="STRING" id="1122133.SAMN02745157_0976"/>
<evidence type="ECO:0000256" key="6">
    <source>
        <dbReference type="ARBA" id="ARBA00023136"/>
    </source>
</evidence>
<dbReference type="AlphaFoldDB" id="A0A1M4WH96"/>
<dbReference type="PROSITE" id="PS50928">
    <property type="entry name" value="ABC_TM1"/>
    <property type="match status" value="1"/>
</dbReference>
<dbReference type="InterPro" id="IPR035906">
    <property type="entry name" value="MetI-like_sf"/>
</dbReference>
<evidence type="ECO:0000256" key="2">
    <source>
        <dbReference type="ARBA" id="ARBA00022448"/>
    </source>
</evidence>
<evidence type="ECO:0000313" key="9">
    <source>
        <dbReference type="EMBL" id="SHE80584.1"/>
    </source>
</evidence>
<name>A0A1M4WH96_9HYPH</name>
<gene>
    <name evidence="9" type="ORF">SAMN02745157_0976</name>
</gene>
<dbReference type="Pfam" id="PF00528">
    <property type="entry name" value="BPD_transp_1"/>
    <property type="match status" value="1"/>
</dbReference>
<feature type="transmembrane region" description="Helical" evidence="7">
    <location>
        <begin position="28"/>
        <end position="45"/>
    </location>
</feature>
<evidence type="ECO:0000256" key="3">
    <source>
        <dbReference type="ARBA" id="ARBA00022475"/>
    </source>
</evidence>
<keyword evidence="10" id="KW-1185">Reference proteome</keyword>
<proteinExistence type="inferred from homology"/>
<dbReference type="PANTHER" id="PTHR43386:SF25">
    <property type="entry name" value="PEPTIDE ABC TRANSPORTER PERMEASE PROTEIN"/>
    <property type="match status" value="1"/>
</dbReference>
<dbReference type="RefSeq" id="WP_210187021.1">
    <property type="nucleotide sequence ID" value="NZ_FQUP01000001.1"/>
</dbReference>
<dbReference type="CDD" id="cd06261">
    <property type="entry name" value="TM_PBP2"/>
    <property type="match status" value="1"/>
</dbReference>
<feature type="domain" description="ABC transmembrane type-1" evidence="8">
    <location>
        <begin position="90"/>
        <end position="279"/>
    </location>
</feature>
<evidence type="ECO:0000256" key="5">
    <source>
        <dbReference type="ARBA" id="ARBA00022989"/>
    </source>
</evidence>
<dbReference type="EMBL" id="FQUP01000001">
    <property type="protein sequence ID" value="SHE80584.1"/>
    <property type="molecule type" value="Genomic_DNA"/>
</dbReference>
<evidence type="ECO:0000256" key="4">
    <source>
        <dbReference type="ARBA" id="ARBA00022692"/>
    </source>
</evidence>
<organism evidence="9 10">
    <name type="scientific">Kaistia soli DSM 19436</name>
    <dbReference type="NCBI Taxonomy" id="1122133"/>
    <lineage>
        <taxon>Bacteria</taxon>
        <taxon>Pseudomonadati</taxon>
        <taxon>Pseudomonadota</taxon>
        <taxon>Alphaproteobacteria</taxon>
        <taxon>Hyphomicrobiales</taxon>
        <taxon>Kaistiaceae</taxon>
        <taxon>Kaistia</taxon>
    </lineage>
</organism>
<dbReference type="SUPFAM" id="SSF161098">
    <property type="entry name" value="MetI-like"/>
    <property type="match status" value="1"/>
</dbReference>
<keyword evidence="3" id="KW-1003">Cell membrane</keyword>
<keyword evidence="6 7" id="KW-0472">Membrane</keyword>
<dbReference type="GO" id="GO:0005886">
    <property type="term" value="C:plasma membrane"/>
    <property type="evidence" value="ECO:0007669"/>
    <property type="project" value="UniProtKB-SubCell"/>
</dbReference>
<feature type="transmembrane region" description="Helical" evidence="7">
    <location>
        <begin position="94"/>
        <end position="114"/>
    </location>
</feature>
<accession>A0A1M4WH96</accession>
<feature type="transmembrane region" description="Helical" evidence="7">
    <location>
        <begin position="211"/>
        <end position="236"/>
    </location>
</feature>
<keyword evidence="5 7" id="KW-1133">Transmembrane helix</keyword>
<evidence type="ECO:0000256" key="7">
    <source>
        <dbReference type="RuleBase" id="RU363032"/>
    </source>
</evidence>
<dbReference type="InterPro" id="IPR050366">
    <property type="entry name" value="BP-dependent_transpt_permease"/>
</dbReference>
<dbReference type="Proteomes" id="UP000184485">
    <property type="component" value="Unassembled WGS sequence"/>
</dbReference>
<keyword evidence="4 7" id="KW-0812">Transmembrane</keyword>
<keyword evidence="2 7" id="KW-0813">Transport</keyword>
<evidence type="ECO:0000259" key="8">
    <source>
        <dbReference type="PROSITE" id="PS50928"/>
    </source>
</evidence>
<dbReference type="InterPro" id="IPR000515">
    <property type="entry name" value="MetI-like"/>
</dbReference>
<dbReference type="Gene3D" id="1.10.3720.10">
    <property type="entry name" value="MetI-like"/>
    <property type="match status" value="1"/>
</dbReference>
<sequence>MTSPMTLSDALPGRAIASHIRIGRLPPASAVIPCLFLVLLILAAIEPRLFTAANPLAIAPREAFQPPGPAHLFGTDQSGRDIFTRVIYGARQSLLLGVGAVAVSMTLAIALGLIGGLGGRITQRAVGWTLDVLFSFPTLILALLFASHLGNGIGPLIIATGIGNVPGYARMVLGQVVSARHAGYVEAARALGHSPARIIRRHILPNAMRPLIVTVTMGIGQAIVWSSALSFLGLGAKPPAAEWGTMLSMGRDFVQRAWWVTFFPGLFIVLTTLSTTMVGRYLQRRLEGRLP</sequence>
<feature type="transmembrane region" description="Helical" evidence="7">
    <location>
        <begin position="126"/>
        <end position="146"/>
    </location>
</feature>
<comment type="subcellular location">
    <subcellularLocation>
        <location evidence="1 7">Cell membrane</location>
        <topology evidence="1 7">Multi-pass membrane protein</topology>
    </subcellularLocation>
</comment>
<evidence type="ECO:0000313" key="10">
    <source>
        <dbReference type="Proteomes" id="UP000184485"/>
    </source>
</evidence>
<comment type="similarity">
    <text evidence="7">Belongs to the binding-protein-dependent transport system permease family.</text>
</comment>